<sequence length="418" mass="48008">MADPEAQPKLEGEEKREDEQKQEGKKKGKAPKKCDCNKCKTLESIPTGKTPWNPTPEMLRQWSSAGPEMVNKITENAQVGRGLVAYDSLKIFMSQENLTASLPKFVADTHEALLTWVDKDQGVIEPFDLLRRLVFQLMLHVICTPEIADNKTFRSRNLGEQPWKGHRGKMDGLSHSSWLSTSVYEQMIRIMRQRVRRSKKRKKMDPKPPRRREQQDVLHQLMKRHLDKYSIGNAITTTLVAVLEEFGSPAAWVLCFIASDSVWYSHIQNEVDQAITRYRTHDKEHPVDVCRRLTIEDWASQFPSITVAMHDAFRVCKIMVKAKRKKIAERRASQPGEGGSGPTPGPFGMVDRVHMTDEEFNELNWDPAVYQTGCSWDSWPKKDYFYARVASMTMTTVMFVAHYDYALCDEKGVVTRIS</sequence>
<dbReference type="InterPro" id="IPR036396">
    <property type="entry name" value="Cyt_P450_sf"/>
</dbReference>
<proteinExistence type="predicted"/>
<evidence type="ECO:0000313" key="2">
    <source>
        <dbReference type="EMBL" id="KAH6889734.1"/>
    </source>
</evidence>
<dbReference type="EMBL" id="JAGPYM010000010">
    <property type="protein sequence ID" value="KAH6889734.1"/>
    <property type="molecule type" value="Genomic_DNA"/>
</dbReference>
<dbReference type="AlphaFoldDB" id="A0A9P8W425"/>
<evidence type="ECO:0000256" key="1">
    <source>
        <dbReference type="SAM" id="MobiDB-lite"/>
    </source>
</evidence>
<name>A0A9P8W425_9HYPO</name>
<feature type="region of interest" description="Disordered" evidence="1">
    <location>
        <begin position="328"/>
        <end position="348"/>
    </location>
</feature>
<dbReference type="Gene3D" id="1.10.630.10">
    <property type="entry name" value="Cytochrome P450"/>
    <property type="match status" value="1"/>
</dbReference>
<dbReference type="Proteomes" id="UP000777438">
    <property type="component" value="Unassembled WGS sequence"/>
</dbReference>
<reference evidence="2 3" key="1">
    <citation type="journal article" date="2021" name="Nat. Commun.">
        <title>Genetic determinants of endophytism in the Arabidopsis root mycobiome.</title>
        <authorList>
            <person name="Mesny F."/>
            <person name="Miyauchi S."/>
            <person name="Thiergart T."/>
            <person name="Pickel B."/>
            <person name="Atanasova L."/>
            <person name="Karlsson M."/>
            <person name="Huettel B."/>
            <person name="Barry K.W."/>
            <person name="Haridas S."/>
            <person name="Chen C."/>
            <person name="Bauer D."/>
            <person name="Andreopoulos W."/>
            <person name="Pangilinan J."/>
            <person name="LaButti K."/>
            <person name="Riley R."/>
            <person name="Lipzen A."/>
            <person name="Clum A."/>
            <person name="Drula E."/>
            <person name="Henrissat B."/>
            <person name="Kohler A."/>
            <person name="Grigoriev I.V."/>
            <person name="Martin F.M."/>
            <person name="Hacquard S."/>
        </authorList>
    </citation>
    <scope>NUCLEOTIDE SEQUENCE [LARGE SCALE GENOMIC DNA]</scope>
    <source>
        <strain evidence="2 3">MPI-CAGE-CH-0241</strain>
    </source>
</reference>
<protein>
    <submittedName>
        <fullName evidence="2">Uncharacterized protein</fullName>
    </submittedName>
</protein>
<organism evidence="2 3">
    <name type="scientific">Thelonectria olida</name>
    <dbReference type="NCBI Taxonomy" id="1576542"/>
    <lineage>
        <taxon>Eukaryota</taxon>
        <taxon>Fungi</taxon>
        <taxon>Dikarya</taxon>
        <taxon>Ascomycota</taxon>
        <taxon>Pezizomycotina</taxon>
        <taxon>Sordariomycetes</taxon>
        <taxon>Hypocreomycetidae</taxon>
        <taxon>Hypocreales</taxon>
        <taxon>Nectriaceae</taxon>
        <taxon>Thelonectria</taxon>
    </lineage>
</organism>
<comment type="caution">
    <text evidence="2">The sequence shown here is derived from an EMBL/GenBank/DDBJ whole genome shotgun (WGS) entry which is preliminary data.</text>
</comment>
<keyword evidence="3" id="KW-1185">Reference proteome</keyword>
<dbReference type="SUPFAM" id="SSF48264">
    <property type="entry name" value="Cytochrome P450"/>
    <property type="match status" value="1"/>
</dbReference>
<accession>A0A9P8W425</accession>
<feature type="compositionally biased region" description="Basic and acidic residues" evidence="1">
    <location>
        <begin position="1"/>
        <end position="25"/>
    </location>
</feature>
<dbReference type="GO" id="GO:0004497">
    <property type="term" value="F:monooxygenase activity"/>
    <property type="evidence" value="ECO:0007669"/>
    <property type="project" value="InterPro"/>
</dbReference>
<dbReference type="GO" id="GO:0005506">
    <property type="term" value="F:iron ion binding"/>
    <property type="evidence" value="ECO:0007669"/>
    <property type="project" value="InterPro"/>
</dbReference>
<dbReference type="GO" id="GO:0020037">
    <property type="term" value="F:heme binding"/>
    <property type="evidence" value="ECO:0007669"/>
    <property type="project" value="InterPro"/>
</dbReference>
<feature type="compositionally biased region" description="Basic residues" evidence="1">
    <location>
        <begin position="194"/>
        <end position="204"/>
    </location>
</feature>
<feature type="region of interest" description="Disordered" evidence="1">
    <location>
        <begin position="194"/>
        <end position="215"/>
    </location>
</feature>
<feature type="compositionally biased region" description="Basic and acidic residues" evidence="1">
    <location>
        <begin position="205"/>
        <end position="215"/>
    </location>
</feature>
<feature type="region of interest" description="Disordered" evidence="1">
    <location>
        <begin position="1"/>
        <end position="34"/>
    </location>
</feature>
<dbReference type="GO" id="GO:0016705">
    <property type="term" value="F:oxidoreductase activity, acting on paired donors, with incorporation or reduction of molecular oxygen"/>
    <property type="evidence" value="ECO:0007669"/>
    <property type="project" value="InterPro"/>
</dbReference>
<evidence type="ECO:0000313" key="3">
    <source>
        <dbReference type="Proteomes" id="UP000777438"/>
    </source>
</evidence>
<dbReference type="OrthoDB" id="1055148at2759"/>
<gene>
    <name evidence="2" type="ORF">B0T10DRAFT_571798</name>
</gene>